<gene>
    <name evidence="1" type="ORF">CK203_066369</name>
</gene>
<dbReference type="Proteomes" id="UP000288805">
    <property type="component" value="Unassembled WGS sequence"/>
</dbReference>
<proteinExistence type="predicted"/>
<evidence type="ECO:0000313" key="1">
    <source>
        <dbReference type="EMBL" id="RVW66313.1"/>
    </source>
</evidence>
<name>A0A438G283_VITVI</name>
<dbReference type="AlphaFoldDB" id="A0A438G283"/>
<evidence type="ECO:0000313" key="2">
    <source>
        <dbReference type="Proteomes" id="UP000288805"/>
    </source>
</evidence>
<sequence length="172" mass="19797">MTPFNEELFLTSFEFMSIETQFSDSWNEANVYPPYVMGYGQPSQNNVMGSSSTGEENGMSSYSPFTQMSYHVPYQMQGGFDPSTWMNLKYPIHVKTVDKTQEIYSWHVQIFNQGLWVSNYKILCAYFKICMVRGDGDGNPQGDYLDGSNSAARASTFAYLEEERRRAWIVLR</sequence>
<organism evidence="1 2">
    <name type="scientific">Vitis vinifera</name>
    <name type="common">Grape</name>
    <dbReference type="NCBI Taxonomy" id="29760"/>
    <lineage>
        <taxon>Eukaryota</taxon>
        <taxon>Viridiplantae</taxon>
        <taxon>Streptophyta</taxon>
        <taxon>Embryophyta</taxon>
        <taxon>Tracheophyta</taxon>
        <taxon>Spermatophyta</taxon>
        <taxon>Magnoliopsida</taxon>
        <taxon>eudicotyledons</taxon>
        <taxon>Gunneridae</taxon>
        <taxon>Pentapetalae</taxon>
        <taxon>rosids</taxon>
        <taxon>Vitales</taxon>
        <taxon>Vitaceae</taxon>
        <taxon>Viteae</taxon>
        <taxon>Vitis</taxon>
    </lineage>
</organism>
<protein>
    <submittedName>
        <fullName evidence="1">Uncharacterized protein</fullName>
    </submittedName>
</protein>
<comment type="caution">
    <text evidence="1">The sequence shown here is derived from an EMBL/GenBank/DDBJ whole genome shotgun (WGS) entry which is preliminary data.</text>
</comment>
<reference evidence="1 2" key="1">
    <citation type="journal article" date="2018" name="PLoS Genet.">
        <title>Population sequencing reveals clonal diversity and ancestral inbreeding in the grapevine cultivar Chardonnay.</title>
        <authorList>
            <person name="Roach M.J."/>
            <person name="Johnson D.L."/>
            <person name="Bohlmann J."/>
            <person name="van Vuuren H.J."/>
            <person name="Jones S.J."/>
            <person name="Pretorius I.S."/>
            <person name="Schmidt S.A."/>
            <person name="Borneman A.R."/>
        </authorList>
    </citation>
    <scope>NUCLEOTIDE SEQUENCE [LARGE SCALE GENOMIC DNA]</scope>
    <source>
        <strain evidence="2">cv. Chardonnay</strain>
        <tissue evidence="1">Leaf</tissue>
    </source>
</reference>
<dbReference type="EMBL" id="QGNW01000671">
    <property type="protein sequence ID" value="RVW66313.1"/>
    <property type="molecule type" value="Genomic_DNA"/>
</dbReference>
<accession>A0A438G283</accession>